<dbReference type="EMBL" id="JACAZE010000001">
    <property type="protein sequence ID" value="KAF7323169.1"/>
    <property type="molecule type" value="Genomic_DNA"/>
</dbReference>
<dbReference type="AlphaFoldDB" id="A0A8H6WSL6"/>
<organism evidence="2 3">
    <name type="scientific">Mycena chlorophos</name>
    <name type="common">Agaric fungus</name>
    <name type="synonym">Agaricus chlorophos</name>
    <dbReference type="NCBI Taxonomy" id="658473"/>
    <lineage>
        <taxon>Eukaryota</taxon>
        <taxon>Fungi</taxon>
        <taxon>Dikarya</taxon>
        <taxon>Basidiomycota</taxon>
        <taxon>Agaricomycotina</taxon>
        <taxon>Agaricomycetes</taxon>
        <taxon>Agaricomycetidae</taxon>
        <taxon>Agaricales</taxon>
        <taxon>Marasmiineae</taxon>
        <taxon>Mycenaceae</taxon>
        <taxon>Mycena</taxon>
    </lineage>
</organism>
<protein>
    <submittedName>
        <fullName evidence="2">Uncharacterized protein</fullName>
    </submittedName>
</protein>
<accession>A0A8H6WSL6</accession>
<dbReference type="Proteomes" id="UP000613580">
    <property type="component" value="Unassembled WGS sequence"/>
</dbReference>
<comment type="caution">
    <text evidence="2">The sequence shown here is derived from an EMBL/GenBank/DDBJ whole genome shotgun (WGS) entry which is preliminary data.</text>
</comment>
<name>A0A8H6WSL6_MYCCL</name>
<feature type="region of interest" description="Disordered" evidence="1">
    <location>
        <begin position="206"/>
        <end position="227"/>
    </location>
</feature>
<evidence type="ECO:0000313" key="2">
    <source>
        <dbReference type="EMBL" id="KAF7323169.1"/>
    </source>
</evidence>
<feature type="region of interest" description="Disordered" evidence="1">
    <location>
        <begin position="364"/>
        <end position="386"/>
    </location>
</feature>
<keyword evidence="3" id="KW-1185">Reference proteome</keyword>
<proteinExistence type="predicted"/>
<gene>
    <name evidence="2" type="ORF">HMN09_00097400</name>
</gene>
<feature type="compositionally biased region" description="Polar residues" evidence="1">
    <location>
        <begin position="630"/>
        <end position="642"/>
    </location>
</feature>
<reference evidence="2" key="1">
    <citation type="submission" date="2020-05" db="EMBL/GenBank/DDBJ databases">
        <title>Mycena genomes resolve the evolution of fungal bioluminescence.</title>
        <authorList>
            <person name="Tsai I.J."/>
        </authorList>
    </citation>
    <scope>NUCLEOTIDE SEQUENCE</scope>
    <source>
        <strain evidence="2">110903Hualien_Pintung</strain>
    </source>
</reference>
<feature type="region of interest" description="Disordered" evidence="1">
    <location>
        <begin position="89"/>
        <end position="119"/>
    </location>
</feature>
<evidence type="ECO:0000313" key="3">
    <source>
        <dbReference type="Proteomes" id="UP000613580"/>
    </source>
</evidence>
<feature type="compositionally biased region" description="Basic and acidic residues" evidence="1">
    <location>
        <begin position="589"/>
        <end position="598"/>
    </location>
</feature>
<feature type="compositionally biased region" description="Basic and acidic residues" evidence="1">
    <location>
        <begin position="364"/>
        <end position="382"/>
    </location>
</feature>
<evidence type="ECO:0000256" key="1">
    <source>
        <dbReference type="SAM" id="MobiDB-lite"/>
    </source>
</evidence>
<feature type="region of interest" description="Disordered" evidence="1">
    <location>
        <begin position="576"/>
        <end position="616"/>
    </location>
</feature>
<sequence>MDEDQIRQRIRSLLLNYAIEHFTTDYIALTAHAVSDLCQYEQIPTVDPNALTLPPDPFDTLTRVYGLTALPPFQEKFQSTPNAVQYIKKTLGPNPRKPPSTSAAFEEHPSEARTPCYGPISPILSARARRETPRPGSNTFLRSLPNSHWQFLASQGITSVADEPVVEELVKQDEVLNVSWKLRQEQREAVRATLLNVLAPPKEYKNPHLDFSSRPDTPPPPQHEPFFIPIFPRRRRLGDGSRPGQSHPSGLSSMQDVVGVILPPVKVEEIEPELYKQNMVVIDGWSALRSSPSPTPSPNSSQEDQIDELWPSPDTSPLPVRPTKMDVVQIPRTKRIGGQRKKPDPIGHGSSLGAFLVPHMRESLPELSSRRSPEPSFRRSPEPCDSLVGQAASTAEEELDAEITALYGERKDPADWILKEKVDEKRQLLMEVPNLPPPTQHGPNGLFLPTELRDLLASKEQTAAPPKRFCQVLKKAKGTAAVNVELRWHPVPPQTRIPTHTQVLRVDHLLDEHAPVSASAIEALLAATGSPDASGEDAWTSRYSKYCFEASVGLELDSRKSELVLSRRDRRRAAGLPLDHTELVSTPSKDAEEHDRSPKRVRLRSHPPDLDDSGIALDFKEPHVHHLSIPRSSQTLDSSSWPQDIAIEPSPIPEADFGDYEYEEYDAHRLQMYEDAQDDSQQFQALSFDSAPQQLTQPRHDALSDETYANMFEPHRSAIVNDTVVSAPPPDIATHSLGIFEFARLRAKKVSAPITPAPAEVVTAEPVEAIPPTNNTLPDDMYDRNTVTLPSTWDPPVSQHRYLVSMDVVQKQGLVRSLRSQMCCVELAERESMTGVDMILDPHSAVVFANLLTLPSEGRELVQRLASESWRYSRILVVFDAYPAAHAFQSASTSRRSELSAYTPPVLKALRKFRRDLEIMEGAGTKSKDCVVQHGFADTVDEAAQFVRYFGNFVEAIDESGGALWGDRSWLEGDIPEGEGDLAAADGMNLFASFVILCQIGLEQFLELTSEERTAQFATFVGATRMNLLNEVIGRRLAAMQPSDSEMY</sequence>
<feature type="region of interest" description="Disordered" evidence="1">
    <location>
        <begin position="289"/>
        <end position="322"/>
    </location>
</feature>
<dbReference type="OrthoDB" id="2422840at2759"/>
<feature type="region of interest" description="Disordered" evidence="1">
    <location>
        <begin position="628"/>
        <end position="657"/>
    </location>
</feature>